<reference evidence="1" key="1">
    <citation type="journal article" date="2021" name="bioRxiv">
        <title>Whole Genome Assembly and Annotation of Northern Wild Rice, Zizania palustris L., Supports a Whole Genome Duplication in the Zizania Genus.</title>
        <authorList>
            <person name="Haas M."/>
            <person name="Kono T."/>
            <person name="Macchietto M."/>
            <person name="Millas R."/>
            <person name="McGilp L."/>
            <person name="Shao M."/>
            <person name="Duquette J."/>
            <person name="Hirsch C.N."/>
            <person name="Kimball J."/>
        </authorList>
    </citation>
    <scope>NUCLEOTIDE SEQUENCE</scope>
    <source>
        <tissue evidence="1">Fresh leaf tissue</tissue>
    </source>
</reference>
<dbReference type="OrthoDB" id="539541at2759"/>
<evidence type="ECO:0000313" key="1">
    <source>
        <dbReference type="EMBL" id="KAG8062198.1"/>
    </source>
</evidence>
<dbReference type="Proteomes" id="UP000729402">
    <property type="component" value="Unassembled WGS sequence"/>
</dbReference>
<gene>
    <name evidence="1" type="ORF">GUJ93_ZPchr0003g17074</name>
</gene>
<dbReference type="AlphaFoldDB" id="A0A8J5SBJ9"/>
<name>A0A8J5SBJ9_ZIZPA</name>
<accession>A0A8J5SBJ9</accession>
<reference evidence="1" key="2">
    <citation type="submission" date="2021-02" db="EMBL/GenBank/DDBJ databases">
        <authorList>
            <person name="Kimball J.A."/>
            <person name="Haas M.W."/>
            <person name="Macchietto M."/>
            <person name="Kono T."/>
            <person name="Duquette J."/>
            <person name="Shao M."/>
        </authorList>
    </citation>
    <scope>NUCLEOTIDE SEQUENCE</scope>
    <source>
        <tissue evidence="1">Fresh leaf tissue</tissue>
    </source>
</reference>
<keyword evidence="2" id="KW-1185">Reference proteome</keyword>
<dbReference type="EMBL" id="JAAALK010000286">
    <property type="protein sequence ID" value="KAG8062198.1"/>
    <property type="molecule type" value="Genomic_DNA"/>
</dbReference>
<organism evidence="1 2">
    <name type="scientific">Zizania palustris</name>
    <name type="common">Northern wild rice</name>
    <dbReference type="NCBI Taxonomy" id="103762"/>
    <lineage>
        <taxon>Eukaryota</taxon>
        <taxon>Viridiplantae</taxon>
        <taxon>Streptophyta</taxon>
        <taxon>Embryophyta</taxon>
        <taxon>Tracheophyta</taxon>
        <taxon>Spermatophyta</taxon>
        <taxon>Magnoliopsida</taxon>
        <taxon>Liliopsida</taxon>
        <taxon>Poales</taxon>
        <taxon>Poaceae</taxon>
        <taxon>BOP clade</taxon>
        <taxon>Oryzoideae</taxon>
        <taxon>Oryzeae</taxon>
        <taxon>Zizaniinae</taxon>
        <taxon>Zizania</taxon>
    </lineage>
</organism>
<protein>
    <submittedName>
        <fullName evidence="1">Uncharacterized protein</fullName>
    </submittedName>
</protein>
<comment type="caution">
    <text evidence="1">The sequence shown here is derived from an EMBL/GenBank/DDBJ whole genome shotgun (WGS) entry which is preliminary data.</text>
</comment>
<sequence length="102" mass="11495">MKAMKSVASFKIDEGNTISIVVTLSGRVLGYWGVFPEIPYVVGGKKNSMNVCIITTAKTNIEALRLLTLLGMPFWEQIKSSVAIRKKRLKSHHFMSFRRMSC</sequence>
<proteinExistence type="predicted"/>
<evidence type="ECO:0000313" key="2">
    <source>
        <dbReference type="Proteomes" id="UP000729402"/>
    </source>
</evidence>